<dbReference type="PANTHER" id="PTHR19375">
    <property type="entry name" value="HEAT SHOCK PROTEIN 70KDA"/>
    <property type="match status" value="1"/>
</dbReference>
<name>A0A061RYN8_9CHLO</name>
<dbReference type="GO" id="GO:0005524">
    <property type="term" value="F:ATP binding"/>
    <property type="evidence" value="ECO:0007669"/>
    <property type="project" value="UniProtKB-KW"/>
</dbReference>
<accession>A0A061RYN8</accession>
<keyword evidence="2" id="KW-0067">ATP-binding</keyword>
<reference evidence="3" key="1">
    <citation type="submission" date="2014-05" db="EMBL/GenBank/DDBJ databases">
        <title>The transcriptome of the halophilic microalga Tetraselmis sp. GSL018 isolated from the Great Salt Lake, Utah.</title>
        <authorList>
            <person name="Jinkerson R.E."/>
            <person name="D'Adamo S."/>
            <person name="Posewitz M.C."/>
        </authorList>
    </citation>
    <scope>NUCLEOTIDE SEQUENCE</scope>
    <source>
        <strain evidence="3">GSL018</strain>
    </source>
</reference>
<dbReference type="Pfam" id="PF00012">
    <property type="entry name" value="HSP70"/>
    <property type="match status" value="1"/>
</dbReference>
<dbReference type="AlphaFoldDB" id="A0A061RYN8"/>
<keyword evidence="1" id="KW-0547">Nucleotide-binding</keyword>
<dbReference type="Gene3D" id="2.60.34.10">
    <property type="entry name" value="Substrate Binding Domain Of DNAk, Chain A, domain 1"/>
    <property type="match status" value="1"/>
</dbReference>
<evidence type="ECO:0000256" key="2">
    <source>
        <dbReference type="ARBA" id="ARBA00022840"/>
    </source>
</evidence>
<protein>
    <submittedName>
        <fullName evidence="3">Molecular chaperone</fullName>
    </submittedName>
</protein>
<dbReference type="EMBL" id="GBEZ01009996">
    <property type="protein sequence ID" value="JAC75641.1"/>
    <property type="molecule type" value="Transcribed_RNA"/>
</dbReference>
<evidence type="ECO:0000256" key="1">
    <source>
        <dbReference type="ARBA" id="ARBA00022741"/>
    </source>
</evidence>
<dbReference type="InterPro" id="IPR029047">
    <property type="entry name" value="HSP70_peptide-bd_sf"/>
</dbReference>
<organism evidence="3">
    <name type="scientific">Tetraselmis sp. GSL018</name>
    <dbReference type="NCBI Taxonomy" id="582737"/>
    <lineage>
        <taxon>Eukaryota</taxon>
        <taxon>Viridiplantae</taxon>
        <taxon>Chlorophyta</taxon>
        <taxon>core chlorophytes</taxon>
        <taxon>Chlorodendrophyceae</taxon>
        <taxon>Chlorodendrales</taxon>
        <taxon>Chlorodendraceae</taxon>
        <taxon>Tetraselmis</taxon>
    </lineage>
</organism>
<dbReference type="InterPro" id="IPR013126">
    <property type="entry name" value="Hsp_70_fam"/>
</dbReference>
<feature type="non-terminal residue" evidence="3">
    <location>
        <position position="1"/>
    </location>
</feature>
<proteinExistence type="predicted"/>
<dbReference type="SUPFAM" id="SSF100920">
    <property type="entry name" value="Heat shock protein 70kD (HSP70), peptide-binding domain"/>
    <property type="match status" value="1"/>
</dbReference>
<sequence length="103" mass="11506">VPRPRKDLGVEKVIVDGINVIEEDVFHVLIPAVQAPPTIGRQVFTTVHDNQTQTTILVLHGFSRKASGNELLGQFDIINIPPMPRYVAKIEVTFHLDKNDILT</sequence>
<dbReference type="GO" id="GO:0140662">
    <property type="term" value="F:ATP-dependent protein folding chaperone"/>
    <property type="evidence" value="ECO:0007669"/>
    <property type="project" value="InterPro"/>
</dbReference>
<evidence type="ECO:0000313" key="3">
    <source>
        <dbReference type="EMBL" id="JAC75641.1"/>
    </source>
</evidence>
<feature type="non-terminal residue" evidence="3">
    <location>
        <position position="103"/>
    </location>
</feature>
<gene>
    <name evidence="3" type="ORF">TSPGSL018_22471</name>
</gene>